<keyword evidence="5 6" id="KW-0472">Membrane</keyword>
<protein>
    <submittedName>
        <fullName evidence="8">Uncharacterized protein</fullName>
    </submittedName>
</protein>
<dbReference type="Pfam" id="PF03125">
    <property type="entry name" value="Sre"/>
    <property type="match status" value="1"/>
</dbReference>
<keyword evidence="4 6" id="KW-1133">Transmembrane helix</keyword>
<organism evidence="7 8">
    <name type="scientific">Mesorhabditis belari</name>
    <dbReference type="NCBI Taxonomy" id="2138241"/>
    <lineage>
        <taxon>Eukaryota</taxon>
        <taxon>Metazoa</taxon>
        <taxon>Ecdysozoa</taxon>
        <taxon>Nematoda</taxon>
        <taxon>Chromadorea</taxon>
        <taxon>Rhabditida</taxon>
        <taxon>Rhabditina</taxon>
        <taxon>Rhabditomorpha</taxon>
        <taxon>Rhabditoidea</taxon>
        <taxon>Rhabditidae</taxon>
        <taxon>Mesorhabditinae</taxon>
        <taxon>Mesorhabditis</taxon>
    </lineage>
</organism>
<feature type="transmembrane region" description="Helical" evidence="6">
    <location>
        <begin position="122"/>
        <end position="144"/>
    </location>
</feature>
<feature type="transmembrane region" description="Helical" evidence="6">
    <location>
        <begin position="213"/>
        <end position="235"/>
    </location>
</feature>
<comment type="similarity">
    <text evidence="2">Belongs to the nematode receptor-like protein sre family.</text>
</comment>
<evidence type="ECO:0000256" key="4">
    <source>
        <dbReference type="ARBA" id="ARBA00022989"/>
    </source>
</evidence>
<dbReference type="PANTHER" id="PTHR23128:SF132">
    <property type="entry name" value="SERPENTINE RECEPTOR, CLASS E (EPSILON)-RELATED"/>
    <property type="match status" value="1"/>
</dbReference>
<name>A0AAF3JBB7_9BILA</name>
<keyword evidence="3 6" id="KW-0812">Transmembrane</keyword>
<dbReference type="GO" id="GO:0007606">
    <property type="term" value="P:sensory perception of chemical stimulus"/>
    <property type="evidence" value="ECO:0007669"/>
    <property type="project" value="InterPro"/>
</dbReference>
<dbReference type="GO" id="GO:0016020">
    <property type="term" value="C:membrane"/>
    <property type="evidence" value="ECO:0007669"/>
    <property type="project" value="UniProtKB-SubCell"/>
</dbReference>
<evidence type="ECO:0000256" key="6">
    <source>
        <dbReference type="SAM" id="Phobius"/>
    </source>
</evidence>
<dbReference type="Proteomes" id="UP000887575">
    <property type="component" value="Unassembled WGS sequence"/>
</dbReference>
<feature type="transmembrane region" description="Helical" evidence="6">
    <location>
        <begin position="69"/>
        <end position="87"/>
    </location>
</feature>
<dbReference type="InterPro" id="IPR004151">
    <property type="entry name" value="7TM_GPCR_serpentine_rcpt_Sre"/>
</dbReference>
<dbReference type="AlphaFoldDB" id="A0AAF3JBB7"/>
<evidence type="ECO:0000313" key="8">
    <source>
        <dbReference type="WBParaSite" id="MBELARI_LOCUS8037"/>
    </source>
</evidence>
<evidence type="ECO:0000256" key="2">
    <source>
        <dbReference type="ARBA" id="ARBA00006803"/>
    </source>
</evidence>
<keyword evidence="7" id="KW-1185">Reference proteome</keyword>
<evidence type="ECO:0000313" key="7">
    <source>
        <dbReference type="Proteomes" id="UP000887575"/>
    </source>
</evidence>
<accession>A0AAF3JBB7</accession>
<dbReference type="PANTHER" id="PTHR23128">
    <property type="entry name" value="SERPENTINE RECEPTOR, CLASS E (EPSILON)-RELATED"/>
    <property type="match status" value="1"/>
</dbReference>
<evidence type="ECO:0000256" key="1">
    <source>
        <dbReference type="ARBA" id="ARBA00004141"/>
    </source>
</evidence>
<feature type="transmembrane region" description="Helical" evidence="6">
    <location>
        <begin position="30"/>
        <end position="57"/>
    </location>
</feature>
<dbReference type="WBParaSite" id="MBELARI_LOCUS8037">
    <property type="protein sequence ID" value="MBELARI_LOCUS8037"/>
    <property type="gene ID" value="MBELARI_LOCUS8037"/>
</dbReference>
<proteinExistence type="inferred from homology"/>
<comment type="subcellular location">
    <subcellularLocation>
        <location evidence="1">Membrane</location>
        <topology evidence="1">Multi-pass membrane protein</topology>
    </subcellularLocation>
</comment>
<evidence type="ECO:0000256" key="3">
    <source>
        <dbReference type="ARBA" id="ARBA00022692"/>
    </source>
</evidence>
<sequence>MFYNYTNPPLMLFGIYDVATILVNESYYPFYMFLLFCELIGMGFSFTIEIIAAYIIFSSSAFNKNLIQIFGIILTVHILSQIGRVFLMMYQYGIFQIKALERVMATYFIGDYEKSERTWIKIFLGIIGVTMQIIGCVLYIFFAAKYARGLFIVMFPTVALYLISCFTIFSVIYRLNSNNLKAILKTYELRRYSLSLRFQLEENLRSLKSLKTIFVLHGFFMVIGACIFVLPHMWYVDGNPLLELTIALLEGFQSMYG</sequence>
<reference evidence="8" key="1">
    <citation type="submission" date="2024-02" db="UniProtKB">
        <authorList>
            <consortium name="WormBaseParasite"/>
        </authorList>
    </citation>
    <scope>IDENTIFICATION</scope>
</reference>
<feature type="transmembrane region" description="Helical" evidence="6">
    <location>
        <begin position="150"/>
        <end position="175"/>
    </location>
</feature>
<evidence type="ECO:0000256" key="5">
    <source>
        <dbReference type="ARBA" id="ARBA00023136"/>
    </source>
</evidence>